<dbReference type="Proteomes" id="UP000265520">
    <property type="component" value="Unassembled WGS sequence"/>
</dbReference>
<name>A0A392STE4_9FABA</name>
<organism evidence="1 2">
    <name type="scientific">Trifolium medium</name>
    <dbReference type="NCBI Taxonomy" id="97028"/>
    <lineage>
        <taxon>Eukaryota</taxon>
        <taxon>Viridiplantae</taxon>
        <taxon>Streptophyta</taxon>
        <taxon>Embryophyta</taxon>
        <taxon>Tracheophyta</taxon>
        <taxon>Spermatophyta</taxon>
        <taxon>Magnoliopsida</taxon>
        <taxon>eudicotyledons</taxon>
        <taxon>Gunneridae</taxon>
        <taxon>Pentapetalae</taxon>
        <taxon>rosids</taxon>
        <taxon>fabids</taxon>
        <taxon>Fabales</taxon>
        <taxon>Fabaceae</taxon>
        <taxon>Papilionoideae</taxon>
        <taxon>50 kb inversion clade</taxon>
        <taxon>NPAAA clade</taxon>
        <taxon>Hologalegina</taxon>
        <taxon>IRL clade</taxon>
        <taxon>Trifolieae</taxon>
        <taxon>Trifolium</taxon>
    </lineage>
</organism>
<comment type="caution">
    <text evidence="1">The sequence shown here is derived from an EMBL/GenBank/DDBJ whole genome shotgun (WGS) entry which is preliminary data.</text>
</comment>
<accession>A0A392STE4</accession>
<keyword evidence="2" id="KW-1185">Reference proteome</keyword>
<dbReference type="AlphaFoldDB" id="A0A392STE4"/>
<evidence type="ECO:0000313" key="1">
    <source>
        <dbReference type="EMBL" id="MCI51702.1"/>
    </source>
</evidence>
<proteinExistence type="predicted"/>
<dbReference type="EMBL" id="LXQA010435983">
    <property type="protein sequence ID" value="MCI51702.1"/>
    <property type="molecule type" value="Genomic_DNA"/>
</dbReference>
<reference evidence="1 2" key="1">
    <citation type="journal article" date="2018" name="Front. Plant Sci.">
        <title>Red Clover (Trifolium pratense) and Zigzag Clover (T. medium) - A Picture of Genomic Similarities and Differences.</title>
        <authorList>
            <person name="Dluhosova J."/>
            <person name="Istvanek J."/>
            <person name="Nedelnik J."/>
            <person name="Repkova J."/>
        </authorList>
    </citation>
    <scope>NUCLEOTIDE SEQUENCE [LARGE SCALE GENOMIC DNA]</scope>
    <source>
        <strain evidence="2">cv. 10/8</strain>
        <tissue evidence="1">Leaf</tissue>
    </source>
</reference>
<evidence type="ECO:0000313" key="2">
    <source>
        <dbReference type="Proteomes" id="UP000265520"/>
    </source>
</evidence>
<protein>
    <submittedName>
        <fullName evidence="1">Uncharacterized protein</fullName>
    </submittedName>
</protein>
<sequence>LDATAATKIRDCHPYIDEDLEKGLIAKRIKPVPHSCIGYTEEDESIEEAKMLPERWW</sequence>
<feature type="non-terminal residue" evidence="1">
    <location>
        <position position="1"/>
    </location>
</feature>